<organism evidence="1 2">
    <name type="scientific">Vigna unguiculata</name>
    <name type="common">Cowpea</name>
    <dbReference type="NCBI Taxonomy" id="3917"/>
    <lineage>
        <taxon>Eukaryota</taxon>
        <taxon>Viridiplantae</taxon>
        <taxon>Streptophyta</taxon>
        <taxon>Embryophyta</taxon>
        <taxon>Tracheophyta</taxon>
        <taxon>Spermatophyta</taxon>
        <taxon>Magnoliopsida</taxon>
        <taxon>eudicotyledons</taxon>
        <taxon>Gunneridae</taxon>
        <taxon>Pentapetalae</taxon>
        <taxon>rosids</taxon>
        <taxon>fabids</taxon>
        <taxon>Fabales</taxon>
        <taxon>Fabaceae</taxon>
        <taxon>Papilionoideae</taxon>
        <taxon>50 kb inversion clade</taxon>
        <taxon>NPAAA clade</taxon>
        <taxon>indigoferoid/millettioid clade</taxon>
        <taxon>Phaseoleae</taxon>
        <taxon>Vigna</taxon>
    </lineage>
</organism>
<keyword evidence="2" id="KW-1185">Reference proteome</keyword>
<evidence type="ECO:0000313" key="2">
    <source>
        <dbReference type="Proteomes" id="UP000501690"/>
    </source>
</evidence>
<gene>
    <name evidence="1" type="ORF">DEO72_LG4g152</name>
</gene>
<protein>
    <submittedName>
        <fullName evidence="1">Uncharacterized protein</fullName>
    </submittedName>
</protein>
<evidence type="ECO:0000313" key="1">
    <source>
        <dbReference type="EMBL" id="QCD89212.1"/>
    </source>
</evidence>
<dbReference type="Proteomes" id="UP000501690">
    <property type="component" value="Linkage Group LG4"/>
</dbReference>
<dbReference type="EMBL" id="CP039348">
    <property type="protein sequence ID" value="QCD89212.1"/>
    <property type="molecule type" value="Genomic_DNA"/>
</dbReference>
<accession>A0A4D6LKG5</accession>
<dbReference type="AlphaFoldDB" id="A0A4D6LKG5"/>
<sequence length="163" mass="17448">MHLYVFWVAGSGTAWRHTPDCQATHGFLPNSGTGVLVVNHTKIVVGIGRGAAILGNWPESHAPPSSTGLAARRQRKDSGSVWLRSTMMVLGTKSGQICKETGTSSVLIWRLTVAVRSLGESHSVNEVWQCLQLLVVLRRLAPSGVIYKAFGDASKVGLLSSLS</sequence>
<reference evidence="1 2" key="1">
    <citation type="submission" date="2019-04" db="EMBL/GenBank/DDBJ databases">
        <title>An improved genome assembly and genetic linkage map for asparagus bean, Vigna unguiculata ssp. sesquipedialis.</title>
        <authorList>
            <person name="Xia Q."/>
            <person name="Zhang R."/>
            <person name="Dong Y."/>
        </authorList>
    </citation>
    <scope>NUCLEOTIDE SEQUENCE [LARGE SCALE GENOMIC DNA]</scope>
    <source>
        <tissue evidence="1">Leaf</tissue>
    </source>
</reference>
<name>A0A4D6LKG5_VIGUN</name>
<proteinExistence type="predicted"/>